<evidence type="ECO:0000259" key="2">
    <source>
        <dbReference type="Pfam" id="PF09851"/>
    </source>
</evidence>
<dbReference type="KEGG" id="aoc:Aocu_03510"/>
<dbReference type="STRING" id="35623.Aocu_03510"/>
<evidence type="ECO:0000313" key="3">
    <source>
        <dbReference type="EMBL" id="CDR30424.1"/>
    </source>
</evidence>
<feature type="transmembrane region" description="Helical" evidence="1">
    <location>
        <begin position="45"/>
        <end position="67"/>
    </location>
</feature>
<dbReference type="Pfam" id="PF09851">
    <property type="entry name" value="SHOCT"/>
    <property type="match status" value="1"/>
</dbReference>
<accession>A0A061AAK3</accession>
<proteinExistence type="predicted"/>
<dbReference type="PATRIC" id="fig|35623.3.peg.351"/>
<gene>
    <name evidence="3" type="ORF">Aocu_03510</name>
</gene>
<feature type="domain" description="SHOCT" evidence="2">
    <location>
        <begin position="118"/>
        <end position="144"/>
    </location>
</feature>
<evidence type="ECO:0000313" key="4">
    <source>
        <dbReference type="Proteomes" id="UP000032434"/>
    </source>
</evidence>
<feature type="transmembrane region" description="Helical" evidence="1">
    <location>
        <begin position="79"/>
        <end position="101"/>
    </location>
</feature>
<keyword evidence="1" id="KW-1133">Transmembrane helix</keyword>
<organism evidence="3 4">
    <name type="scientific">Acholeplasma oculi</name>
    <dbReference type="NCBI Taxonomy" id="35623"/>
    <lineage>
        <taxon>Bacteria</taxon>
        <taxon>Bacillati</taxon>
        <taxon>Mycoplasmatota</taxon>
        <taxon>Mollicutes</taxon>
        <taxon>Acholeplasmatales</taxon>
        <taxon>Acholeplasmataceae</taxon>
        <taxon>Acholeplasma</taxon>
    </lineage>
</organism>
<dbReference type="AlphaFoldDB" id="A0A061AAK3"/>
<name>A0A061AAK3_9MOLU</name>
<dbReference type="OrthoDB" id="9816361at2"/>
<dbReference type="EMBL" id="LK028559">
    <property type="protein sequence ID" value="CDR30424.1"/>
    <property type="molecule type" value="Genomic_DNA"/>
</dbReference>
<sequence length="148" mass="16512">MNKTYLTVSQVMLGIAAGVIGLYVFLFGIILSVGSIYNGFVMGNFVVVMFIIALIVGLHILVMVRFQKAKTDYSMKQEVLIWSILLLISGNIIAGIFGILASNDKQEADSPVINSVEDKLKHLDQLYDKGLITLEEYQIRRKKIIESI</sequence>
<keyword evidence="1" id="KW-0812">Transmembrane</keyword>
<dbReference type="RefSeq" id="WP_045748977.1">
    <property type="nucleotide sequence ID" value="NZ_FUZK01000005.1"/>
</dbReference>
<keyword evidence="1" id="KW-0472">Membrane</keyword>
<protein>
    <recommendedName>
        <fullName evidence="2">SHOCT domain-containing protein</fullName>
    </recommendedName>
</protein>
<dbReference type="InterPro" id="IPR018649">
    <property type="entry name" value="SHOCT"/>
</dbReference>
<dbReference type="HOGENOM" id="CLU_1792257_0_0_14"/>
<feature type="transmembrane region" description="Helical" evidence="1">
    <location>
        <begin position="12"/>
        <end position="33"/>
    </location>
</feature>
<dbReference type="InParanoid" id="A0A061AAK3"/>
<evidence type="ECO:0000256" key="1">
    <source>
        <dbReference type="SAM" id="Phobius"/>
    </source>
</evidence>
<reference evidence="4" key="1">
    <citation type="submission" date="2014-05" db="EMBL/GenBank/DDBJ databases">
        <authorList>
            <person name="Kube M."/>
        </authorList>
    </citation>
    <scope>NUCLEOTIDE SEQUENCE [LARGE SCALE GENOMIC DNA]</scope>
</reference>
<keyword evidence="4" id="KW-1185">Reference proteome</keyword>
<dbReference type="Proteomes" id="UP000032434">
    <property type="component" value="Chromosome 1"/>
</dbReference>